<dbReference type="SMART" id="SM00355">
    <property type="entry name" value="ZnF_C2H2"/>
    <property type="match status" value="33"/>
</dbReference>
<keyword evidence="7" id="KW-0238">DNA-binding</keyword>
<feature type="compositionally biased region" description="Acidic residues" evidence="11">
    <location>
        <begin position="1272"/>
        <end position="1283"/>
    </location>
</feature>
<evidence type="ECO:0000256" key="10">
    <source>
        <dbReference type="PROSITE-ProRule" id="PRU00042"/>
    </source>
</evidence>
<dbReference type="PROSITE" id="PS50157">
    <property type="entry name" value="ZINC_FINGER_C2H2_2"/>
    <property type="match status" value="21"/>
</dbReference>
<dbReference type="Proteomes" id="UP000887013">
    <property type="component" value="Unassembled WGS sequence"/>
</dbReference>
<feature type="domain" description="C2H2-type" evidence="12">
    <location>
        <begin position="864"/>
        <end position="891"/>
    </location>
</feature>
<feature type="domain" description="C2H2-type" evidence="12">
    <location>
        <begin position="174"/>
        <end position="201"/>
    </location>
</feature>
<feature type="domain" description="C2H2-type" evidence="12">
    <location>
        <begin position="979"/>
        <end position="1006"/>
    </location>
</feature>
<evidence type="ECO:0000256" key="3">
    <source>
        <dbReference type="ARBA" id="ARBA00022737"/>
    </source>
</evidence>
<evidence type="ECO:0000256" key="4">
    <source>
        <dbReference type="ARBA" id="ARBA00022771"/>
    </source>
</evidence>
<feature type="compositionally biased region" description="Low complexity" evidence="11">
    <location>
        <begin position="295"/>
        <end position="316"/>
    </location>
</feature>
<keyword evidence="6" id="KW-0805">Transcription regulation</keyword>
<feature type="domain" description="C2H2-type" evidence="12">
    <location>
        <begin position="55"/>
        <end position="82"/>
    </location>
</feature>
<feature type="domain" description="C2H2-type" evidence="12">
    <location>
        <begin position="1040"/>
        <end position="1068"/>
    </location>
</feature>
<feature type="domain" description="C2H2-type" evidence="12">
    <location>
        <begin position="550"/>
        <end position="578"/>
    </location>
</feature>
<feature type="region of interest" description="Disordered" evidence="11">
    <location>
        <begin position="293"/>
        <end position="326"/>
    </location>
</feature>
<dbReference type="Pfam" id="PF00096">
    <property type="entry name" value="zf-C2H2"/>
    <property type="match status" value="9"/>
</dbReference>
<feature type="domain" description="C2H2-type" evidence="12">
    <location>
        <begin position="236"/>
        <end position="263"/>
    </location>
</feature>
<dbReference type="GO" id="GO:0000977">
    <property type="term" value="F:RNA polymerase II transcription regulatory region sequence-specific DNA binding"/>
    <property type="evidence" value="ECO:0007669"/>
    <property type="project" value="TreeGrafter"/>
</dbReference>
<keyword evidence="9" id="KW-0539">Nucleus</keyword>
<dbReference type="GO" id="GO:0000981">
    <property type="term" value="F:DNA-binding transcription factor activity, RNA polymerase II-specific"/>
    <property type="evidence" value="ECO:0007669"/>
    <property type="project" value="TreeGrafter"/>
</dbReference>
<feature type="region of interest" description="Disordered" evidence="11">
    <location>
        <begin position="1242"/>
        <end position="1309"/>
    </location>
</feature>
<keyword evidence="2" id="KW-0479">Metal-binding</keyword>
<organism evidence="13 14">
    <name type="scientific">Nephila pilipes</name>
    <name type="common">Giant wood spider</name>
    <name type="synonym">Nephila maculata</name>
    <dbReference type="NCBI Taxonomy" id="299642"/>
    <lineage>
        <taxon>Eukaryota</taxon>
        <taxon>Metazoa</taxon>
        <taxon>Ecdysozoa</taxon>
        <taxon>Arthropoda</taxon>
        <taxon>Chelicerata</taxon>
        <taxon>Arachnida</taxon>
        <taxon>Araneae</taxon>
        <taxon>Araneomorphae</taxon>
        <taxon>Entelegynae</taxon>
        <taxon>Araneoidea</taxon>
        <taxon>Nephilidae</taxon>
        <taxon>Nephila</taxon>
    </lineage>
</organism>
<feature type="domain" description="C2H2-type" evidence="12">
    <location>
        <begin position="890"/>
        <end position="917"/>
    </location>
</feature>
<comment type="subcellular location">
    <subcellularLocation>
        <location evidence="1">Nucleus</location>
    </subcellularLocation>
</comment>
<dbReference type="FunFam" id="3.30.160.60:FF:000100">
    <property type="entry name" value="Zinc finger 45-like"/>
    <property type="match status" value="2"/>
</dbReference>
<dbReference type="SUPFAM" id="SSF57667">
    <property type="entry name" value="beta-beta-alpha zinc fingers"/>
    <property type="match status" value="10"/>
</dbReference>
<dbReference type="GO" id="GO:0008270">
    <property type="term" value="F:zinc ion binding"/>
    <property type="evidence" value="ECO:0007669"/>
    <property type="project" value="UniProtKB-KW"/>
</dbReference>
<feature type="compositionally biased region" description="Polar residues" evidence="11">
    <location>
        <begin position="317"/>
        <end position="326"/>
    </location>
</feature>
<dbReference type="OrthoDB" id="10014897at2759"/>
<feature type="domain" description="C2H2-type" evidence="12">
    <location>
        <begin position="950"/>
        <end position="977"/>
    </location>
</feature>
<dbReference type="InterPro" id="IPR013087">
    <property type="entry name" value="Znf_C2H2_type"/>
</dbReference>
<evidence type="ECO:0000256" key="5">
    <source>
        <dbReference type="ARBA" id="ARBA00022833"/>
    </source>
</evidence>
<evidence type="ECO:0000256" key="9">
    <source>
        <dbReference type="ARBA" id="ARBA00023242"/>
    </source>
</evidence>
<gene>
    <name evidence="13" type="primary">NCL1_54809</name>
    <name evidence="13" type="ORF">NPIL_546781</name>
</gene>
<dbReference type="EMBL" id="BMAW01085669">
    <property type="protein sequence ID" value="GFU43993.1"/>
    <property type="molecule type" value="Genomic_DNA"/>
</dbReference>
<evidence type="ECO:0000256" key="2">
    <source>
        <dbReference type="ARBA" id="ARBA00022723"/>
    </source>
</evidence>
<evidence type="ECO:0000256" key="8">
    <source>
        <dbReference type="ARBA" id="ARBA00023163"/>
    </source>
</evidence>
<dbReference type="FunFam" id="3.30.160.60:FF:000030">
    <property type="entry name" value="Zinc finger protein 628"/>
    <property type="match status" value="1"/>
</dbReference>
<evidence type="ECO:0000256" key="1">
    <source>
        <dbReference type="ARBA" id="ARBA00004123"/>
    </source>
</evidence>
<feature type="domain" description="C2H2-type" evidence="12">
    <location>
        <begin position="1075"/>
        <end position="1102"/>
    </location>
</feature>
<name>A0A8X6QU20_NEPPI</name>
<dbReference type="PROSITE" id="PS00028">
    <property type="entry name" value="ZINC_FINGER_C2H2_1"/>
    <property type="match status" value="30"/>
</dbReference>
<dbReference type="FunFam" id="3.30.160.60:FF:000912">
    <property type="entry name" value="Zinc finger protein 660"/>
    <property type="match status" value="1"/>
</dbReference>
<accession>A0A8X6QU20</accession>
<keyword evidence="14" id="KW-1185">Reference proteome</keyword>
<feature type="domain" description="C2H2-type" evidence="12">
    <location>
        <begin position="1159"/>
        <end position="1186"/>
    </location>
</feature>
<feature type="domain" description="C2H2-type" evidence="12">
    <location>
        <begin position="1216"/>
        <end position="1239"/>
    </location>
</feature>
<dbReference type="PANTHER" id="PTHR24379">
    <property type="entry name" value="KRAB AND ZINC FINGER DOMAIN-CONTAINING"/>
    <property type="match status" value="1"/>
</dbReference>
<dbReference type="Pfam" id="PF13912">
    <property type="entry name" value="zf-C2H2_6"/>
    <property type="match status" value="2"/>
</dbReference>
<reference evidence="13" key="1">
    <citation type="submission" date="2020-08" db="EMBL/GenBank/DDBJ databases">
        <title>Multicomponent nature underlies the extraordinary mechanical properties of spider dragline silk.</title>
        <authorList>
            <person name="Kono N."/>
            <person name="Nakamura H."/>
            <person name="Mori M."/>
            <person name="Yoshida Y."/>
            <person name="Ohtoshi R."/>
            <person name="Malay A.D."/>
            <person name="Moran D.A.P."/>
            <person name="Tomita M."/>
            <person name="Numata K."/>
            <person name="Arakawa K."/>
        </authorList>
    </citation>
    <scope>NUCLEOTIDE SEQUENCE</scope>
</reference>
<keyword evidence="3" id="KW-0677">Repeat</keyword>
<keyword evidence="4 10" id="KW-0863">Zinc-finger</keyword>
<feature type="domain" description="C2H2-type" evidence="12">
    <location>
        <begin position="1103"/>
        <end position="1130"/>
    </location>
</feature>
<feature type="domain" description="C2H2-type" evidence="12">
    <location>
        <begin position="83"/>
        <end position="110"/>
    </location>
</feature>
<dbReference type="Gene3D" id="3.30.160.60">
    <property type="entry name" value="Classic Zinc Finger"/>
    <property type="match status" value="16"/>
</dbReference>
<evidence type="ECO:0000313" key="13">
    <source>
        <dbReference type="EMBL" id="GFU43993.1"/>
    </source>
</evidence>
<feature type="domain" description="C2H2-type" evidence="12">
    <location>
        <begin position="665"/>
        <end position="693"/>
    </location>
</feature>
<feature type="domain" description="C2H2-type" evidence="12">
    <location>
        <begin position="111"/>
        <end position="138"/>
    </location>
</feature>
<feature type="domain" description="C2H2-type" evidence="12">
    <location>
        <begin position="920"/>
        <end position="947"/>
    </location>
</feature>
<dbReference type="InterPro" id="IPR036236">
    <property type="entry name" value="Znf_C2H2_sf"/>
</dbReference>
<comment type="caution">
    <text evidence="13">The sequence shown here is derived from an EMBL/GenBank/DDBJ whole genome shotgun (WGS) entry which is preliminary data.</text>
</comment>
<dbReference type="GO" id="GO:0005634">
    <property type="term" value="C:nucleus"/>
    <property type="evidence" value="ECO:0007669"/>
    <property type="project" value="UniProtKB-SubCell"/>
</dbReference>
<evidence type="ECO:0000256" key="7">
    <source>
        <dbReference type="ARBA" id="ARBA00023125"/>
    </source>
</evidence>
<proteinExistence type="predicted"/>
<dbReference type="PANTHER" id="PTHR24379:SF121">
    <property type="entry name" value="C2H2-TYPE DOMAIN-CONTAINING PROTEIN"/>
    <property type="match status" value="1"/>
</dbReference>
<keyword evidence="5" id="KW-0862">Zinc</keyword>
<evidence type="ECO:0000259" key="12">
    <source>
        <dbReference type="PROSITE" id="PS50157"/>
    </source>
</evidence>
<dbReference type="FunFam" id="3.30.160.60:FF:000145">
    <property type="entry name" value="Zinc finger protein 574"/>
    <property type="match status" value="1"/>
</dbReference>
<sequence>MGLNEVIAKLKEGAATPQSCQSTDTSQSMSPTNCESFPDLKKYKFTVGVTEKTPYPCRFCTKAFPKQSYLRRHELVHTEHMPFSCTYCAAPFKHKRSRDRHHKLHTGERKYRCRKCPSTFSRSDHLNVHMDTHDIKRPYRCQYCNRFYKTAASLTSHMQSHKKSLASSVADLRYKCLSCPKTFATATELKAHCLTHSQDTGRRGKCLPCHFCQITFPSAKKLKIHVEKMHPLETQGKCPECNETFTTLEDLLQHKKSHEDSQGPVQFSCGLCGKNEFPTLQVLQKHMQETHVPMSNSLGSSTTASSSSPWSPRTTPDGSNQKINSPSEKKFYCRDCTMHFDSQLDLTKHIAAAHVFPGMKSLDNLCVNNFHTPPYKDHEIAQMQEPFFPLMNLQDRSKSSSPKQNHLSVPVYNTMYQPRLPTYLGPLMCSQCPLSVVFSDFESFKEHQKCYHLIPITTSAPYSCHECDGKFLSEELLDRHMTSHYLSSTTEYECQNCRRTFIKPDQLQRHLLDTHAHQLHQCTLCKGIFESKVDLQVHFSMEHSNACTSYKCKSCNSVFRTEADSISHVKMFHSPRQHKFRCSFCNLTYETESMLQSHFLTHRSFSCRFCREEFQIEFLLDQHIREKHPDGASQSLSFSEGDAVQNLSTKSRAERESINSPKRQLRCDMCDTSFAVESSLNAHRRQVHNIRTSGSQKPGQTTLSLFCAYCNEPCKSRTELENHMKTHGVSPRKHKCNICDEICPSAATLAEHKLSHCKVATNSTCVTCHTTLKLEEHFHAHLHQHNPQGLPASCIICRQTLMSEIEVQVHAKHHLKETESLRPCCVCGREYMKAEQIVFGKEANQSYMCKGCYHVNDVPKGSEFRCFECHIKFENMLELERHKSSHSKKYQCIICQQSFNTEPEIKAHVNIHVREDGVNHRCHICQKNFDSPSKLQCHLIEHTYEGSTIYSCYLCSSVFTASYLIQQHMLEHGLDKRPYDCSFCHQKFFFSAELENHSFCHSASVKDTDSLQSTNNSQGFSSLKSLESSSKSLEQGSNIMKCSLCPEKFDSSLDLKRHHFKEHSNSDLQDSKTAFPCPECNEVFPCLSNFQGHMHMHSVGKVFTCPECKKEFSRAKNLTIHMRSHTGEKPYECKQCGKKFSRKENFKAHLKTHTGEKLFPCPHCDKKFARKSHVKEHMRIHITSTTHPCELCSETFPSSAERKRHLVDAHDKNFAYNCSVCNEIFESTEALGQHLLKNHNVGTSRDNSVGDDLSESSLGHTSSSNDLKDCDSSDDNSNMDESDARDSPLSIEEGSSHLENHIPTPQTVA</sequence>
<feature type="domain" description="C2H2-type" evidence="12">
    <location>
        <begin position="492"/>
        <end position="520"/>
    </location>
</feature>
<feature type="compositionally biased region" description="Low complexity" evidence="11">
    <location>
        <begin position="1255"/>
        <end position="1265"/>
    </location>
</feature>
<protein>
    <submittedName>
        <fullName evidence="13">Zinc finger protein</fullName>
    </submittedName>
</protein>
<feature type="domain" description="C2H2-type" evidence="12">
    <location>
        <begin position="1131"/>
        <end position="1158"/>
    </location>
</feature>
<evidence type="ECO:0000313" key="14">
    <source>
        <dbReference type="Proteomes" id="UP000887013"/>
    </source>
</evidence>
<keyword evidence="8" id="KW-0804">Transcription</keyword>
<feature type="domain" description="C2H2-type" evidence="12">
    <location>
        <begin position="139"/>
        <end position="161"/>
    </location>
</feature>
<evidence type="ECO:0000256" key="11">
    <source>
        <dbReference type="SAM" id="MobiDB-lite"/>
    </source>
</evidence>
<evidence type="ECO:0000256" key="6">
    <source>
        <dbReference type="ARBA" id="ARBA00023015"/>
    </source>
</evidence>
<feature type="domain" description="C2H2-type" evidence="12">
    <location>
        <begin position="462"/>
        <end position="484"/>
    </location>
</feature>